<protein>
    <submittedName>
        <fullName evidence="5">DUF1775 domain-containing protein</fullName>
    </submittedName>
</protein>
<feature type="signal peptide" evidence="2">
    <location>
        <begin position="1"/>
        <end position="24"/>
    </location>
</feature>
<proteinExistence type="predicted"/>
<sequence length="163" mass="16819">MKKMHPGGVAAAFMLALAAAPAFAHITLSQQSAPAASDYDASFRVGHACAGAGATTGVTARLPEGFTLIAVEPRDGWTLTVTPKQVQWLAGGPAAAISGSVKTTFNLRGRLPATPGTLYFKVRQDCDVGSADWAELPTRDGDKPDFPAAKLEVLPAGGGESRQ</sequence>
<dbReference type="InterPro" id="IPR012533">
    <property type="entry name" value="YcnI-copper_dom"/>
</dbReference>
<reference evidence="5" key="1">
    <citation type="submission" date="2025-08" db="UniProtKB">
        <authorList>
            <consortium name="RefSeq"/>
        </authorList>
    </citation>
    <scope>IDENTIFICATION</scope>
</reference>
<evidence type="ECO:0000256" key="1">
    <source>
        <dbReference type="SAM" id="MobiDB-lite"/>
    </source>
</evidence>
<organism evidence="4 5">
    <name type="scientific">Derxia gummosa DSM 723</name>
    <dbReference type="NCBI Taxonomy" id="1121388"/>
    <lineage>
        <taxon>Bacteria</taxon>
        <taxon>Pseudomonadati</taxon>
        <taxon>Pseudomonadota</taxon>
        <taxon>Betaproteobacteria</taxon>
        <taxon>Burkholderiales</taxon>
        <taxon>Alcaligenaceae</taxon>
        <taxon>Derxia</taxon>
    </lineage>
</organism>
<accession>A0A9U5CZY6</accession>
<dbReference type="InterPro" id="IPR038507">
    <property type="entry name" value="YcnI-like_sf"/>
</dbReference>
<keyword evidence="2" id="KW-0732">Signal</keyword>
<feature type="region of interest" description="Disordered" evidence="1">
    <location>
        <begin position="135"/>
        <end position="163"/>
    </location>
</feature>
<feature type="chain" id="PRO_5040752823" evidence="2">
    <location>
        <begin position="25"/>
        <end position="163"/>
    </location>
</feature>
<keyword evidence="4" id="KW-1185">Reference proteome</keyword>
<evidence type="ECO:0000256" key="2">
    <source>
        <dbReference type="SAM" id="SignalP"/>
    </source>
</evidence>
<dbReference type="AlphaFoldDB" id="A0A9U5CZY6"/>
<dbReference type="Proteomes" id="UP000675920">
    <property type="component" value="Unplaced"/>
</dbReference>
<evidence type="ECO:0000259" key="3">
    <source>
        <dbReference type="Pfam" id="PF07987"/>
    </source>
</evidence>
<feature type="domain" description="YncI copper-binding" evidence="3">
    <location>
        <begin position="25"/>
        <end position="153"/>
    </location>
</feature>
<dbReference type="RefSeq" id="WP_245591320.1">
    <property type="nucleotide sequence ID" value="NZ_AXWS01000008.1"/>
</dbReference>
<dbReference type="Pfam" id="PF07987">
    <property type="entry name" value="DUF1775"/>
    <property type="match status" value="1"/>
</dbReference>
<evidence type="ECO:0000313" key="5">
    <source>
        <dbReference type="RefSeq" id="WP_245591320.1"/>
    </source>
</evidence>
<dbReference type="Gene3D" id="2.60.40.2230">
    <property type="entry name" value="Uncharacterised protein YcnI-like PF07987, DUF1775"/>
    <property type="match status" value="1"/>
</dbReference>
<evidence type="ECO:0000313" key="4">
    <source>
        <dbReference type="Proteomes" id="UP000675920"/>
    </source>
</evidence>
<name>A0A9U5CZY6_9BURK</name>